<protein>
    <submittedName>
        <fullName evidence="1">Uncharacterized protein</fullName>
    </submittedName>
</protein>
<gene>
    <name evidence="1" type="ORF">L2E82_38059</name>
</gene>
<comment type="caution">
    <text evidence="1">The sequence shown here is derived from an EMBL/GenBank/DDBJ whole genome shotgun (WGS) entry which is preliminary data.</text>
</comment>
<proteinExistence type="predicted"/>
<keyword evidence="2" id="KW-1185">Reference proteome</keyword>
<dbReference type="EMBL" id="CM042015">
    <property type="protein sequence ID" value="KAI3708700.1"/>
    <property type="molecule type" value="Genomic_DNA"/>
</dbReference>
<evidence type="ECO:0000313" key="2">
    <source>
        <dbReference type="Proteomes" id="UP001055811"/>
    </source>
</evidence>
<evidence type="ECO:0000313" key="1">
    <source>
        <dbReference type="EMBL" id="KAI3708700.1"/>
    </source>
</evidence>
<dbReference type="Proteomes" id="UP001055811">
    <property type="component" value="Linkage Group LG07"/>
</dbReference>
<name>A0ACB9AJU1_CICIN</name>
<organism evidence="1 2">
    <name type="scientific">Cichorium intybus</name>
    <name type="common">Chicory</name>
    <dbReference type="NCBI Taxonomy" id="13427"/>
    <lineage>
        <taxon>Eukaryota</taxon>
        <taxon>Viridiplantae</taxon>
        <taxon>Streptophyta</taxon>
        <taxon>Embryophyta</taxon>
        <taxon>Tracheophyta</taxon>
        <taxon>Spermatophyta</taxon>
        <taxon>Magnoliopsida</taxon>
        <taxon>eudicotyledons</taxon>
        <taxon>Gunneridae</taxon>
        <taxon>Pentapetalae</taxon>
        <taxon>asterids</taxon>
        <taxon>campanulids</taxon>
        <taxon>Asterales</taxon>
        <taxon>Asteraceae</taxon>
        <taxon>Cichorioideae</taxon>
        <taxon>Cichorieae</taxon>
        <taxon>Cichoriinae</taxon>
        <taxon>Cichorium</taxon>
    </lineage>
</organism>
<sequence length="149" mass="16084">MIRFRFGNPRLEVTSRWRKTFSRSPKGIDRVTHFIEINYPRGNAHFGGDHVQSGTGVLVLSQDNTGGNRAFVVILGFLSDSIMSIGQGITDEAPMVHDDRTEEETAPVKNRSSTDHRSAEAADIEEVAVVIEAAPAALTSEGTSAADGS</sequence>
<reference evidence="2" key="1">
    <citation type="journal article" date="2022" name="Mol. Ecol. Resour.">
        <title>The genomes of chicory, endive, great burdock and yacon provide insights into Asteraceae palaeo-polyploidization history and plant inulin production.</title>
        <authorList>
            <person name="Fan W."/>
            <person name="Wang S."/>
            <person name="Wang H."/>
            <person name="Wang A."/>
            <person name="Jiang F."/>
            <person name="Liu H."/>
            <person name="Zhao H."/>
            <person name="Xu D."/>
            <person name="Zhang Y."/>
        </authorList>
    </citation>
    <scope>NUCLEOTIDE SEQUENCE [LARGE SCALE GENOMIC DNA]</scope>
    <source>
        <strain evidence="2">cv. Punajuju</strain>
    </source>
</reference>
<reference evidence="1 2" key="2">
    <citation type="journal article" date="2022" name="Mol. Ecol. Resour.">
        <title>The genomes of chicory, endive, great burdock and yacon provide insights into Asteraceae paleo-polyploidization history and plant inulin production.</title>
        <authorList>
            <person name="Fan W."/>
            <person name="Wang S."/>
            <person name="Wang H."/>
            <person name="Wang A."/>
            <person name="Jiang F."/>
            <person name="Liu H."/>
            <person name="Zhao H."/>
            <person name="Xu D."/>
            <person name="Zhang Y."/>
        </authorList>
    </citation>
    <scope>NUCLEOTIDE SEQUENCE [LARGE SCALE GENOMIC DNA]</scope>
    <source>
        <strain evidence="2">cv. Punajuju</strain>
        <tissue evidence="1">Leaves</tissue>
    </source>
</reference>
<accession>A0ACB9AJU1</accession>